<name>A0A9X0XEH4_9BURK</name>
<protein>
    <submittedName>
        <fullName evidence="2">PEP-CTERM sorting domain-containing protein</fullName>
    </submittedName>
</protein>
<organism evidence="2 3">
    <name type="scientific">Aquariibacter lacus</name>
    <dbReference type="NCBI Taxonomy" id="2801332"/>
    <lineage>
        <taxon>Bacteria</taxon>
        <taxon>Pseudomonadati</taxon>
        <taxon>Pseudomonadota</taxon>
        <taxon>Betaproteobacteria</taxon>
        <taxon>Burkholderiales</taxon>
        <taxon>Sphaerotilaceae</taxon>
        <taxon>Aquariibacter</taxon>
    </lineage>
</organism>
<dbReference type="Proteomes" id="UP000643207">
    <property type="component" value="Unassembled WGS sequence"/>
</dbReference>
<keyword evidence="3" id="KW-1185">Reference proteome</keyword>
<dbReference type="InterPro" id="IPR013424">
    <property type="entry name" value="Ice-binding_C"/>
</dbReference>
<sequence>MIAMFRKLAAPLLALGMALGGAGPVAAGDAYDNTGTDTGLTVFYSSTGATQLGDRVMLSAPSTVERVETQFFNNGTDASFDAELRFFDPSTPTPSLIAPAFTVSGLSILSGESLTVSFTGLGGLALPQDLIVMFAVTQVSAGGDIGLNLFDPPTVGSSDATFFLSDSGMGIVQAATLLDMDNIHLSISTMAAPVPEASTSLLLFGGLLGLALLSRRRA</sequence>
<dbReference type="EMBL" id="JAERRA010000001">
    <property type="protein sequence ID" value="MBL0720174.1"/>
    <property type="molecule type" value="Genomic_DNA"/>
</dbReference>
<dbReference type="RefSeq" id="WP_201826019.1">
    <property type="nucleotide sequence ID" value="NZ_JAERRA010000001.1"/>
</dbReference>
<reference evidence="2 3" key="1">
    <citation type="submission" date="2021-01" db="EMBL/GenBank/DDBJ databases">
        <title>Piscinibacter sp. Jin2 Genome sequencing and assembly.</title>
        <authorList>
            <person name="Kim I."/>
        </authorList>
    </citation>
    <scope>NUCLEOTIDE SEQUENCE [LARGE SCALE GENOMIC DNA]</scope>
    <source>
        <strain evidence="2 3">Jin2</strain>
    </source>
</reference>
<evidence type="ECO:0000256" key="1">
    <source>
        <dbReference type="SAM" id="SignalP"/>
    </source>
</evidence>
<dbReference type="AlphaFoldDB" id="A0A9X0XEH4"/>
<gene>
    <name evidence="2" type="ORF">JI742_09760</name>
</gene>
<accession>A0A9X0XEH4</accession>
<keyword evidence="1" id="KW-0732">Signal</keyword>
<evidence type="ECO:0000313" key="2">
    <source>
        <dbReference type="EMBL" id="MBL0720174.1"/>
    </source>
</evidence>
<evidence type="ECO:0000313" key="3">
    <source>
        <dbReference type="Proteomes" id="UP000643207"/>
    </source>
</evidence>
<feature type="signal peptide" evidence="1">
    <location>
        <begin position="1"/>
        <end position="27"/>
    </location>
</feature>
<proteinExistence type="predicted"/>
<feature type="chain" id="PRO_5040817587" evidence="1">
    <location>
        <begin position="28"/>
        <end position="218"/>
    </location>
</feature>
<dbReference type="NCBIfam" id="TIGR02595">
    <property type="entry name" value="PEP_CTERM"/>
    <property type="match status" value="1"/>
</dbReference>
<comment type="caution">
    <text evidence="2">The sequence shown here is derived from an EMBL/GenBank/DDBJ whole genome shotgun (WGS) entry which is preliminary data.</text>
</comment>